<comment type="subcellular location">
    <subcellularLocation>
        <location evidence="1">Nucleus</location>
    </subcellularLocation>
</comment>
<evidence type="ECO:0000256" key="3">
    <source>
        <dbReference type="ARBA" id="ARBA00022491"/>
    </source>
</evidence>
<dbReference type="OMA" id="RSCQMSI"/>
<evidence type="ECO:0000256" key="7">
    <source>
        <dbReference type="ARBA" id="ARBA00023306"/>
    </source>
</evidence>
<dbReference type="GeneID" id="111602833"/>
<dbReference type="Pfam" id="PF01857">
    <property type="entry name" value="RB_B"/>
    <property type="match status" value="1"/>
</dbReference>
<gene>
    <name evidence="12" type="primary">LOC111602833</name>
</gene>
<keyword evidence="5" id="KW-0804">Transcription</keyword>
<dbReference type="GO" id="GO:0005634">
    <property type="term" value="C:nucleus"/>
    <property type="evidence" value="ECO:0007669"/>
    <property type="project" value="UniProtKB-SubCell"/>
</dbReference>
<feature type="domain" description="Cyclin-like" evidence="8">
    <location>
        <begin position="592"/>
        <end position="676"/>
    </location>
</feature>
<dbReference type="Gene3D" id="1.10.472.140">
    <property type="match status" value="1"/>
</dbReference>
<comment type="similarity">
    <text evidence="2">Belongs to the retinoblastoma protein (RB) family.</text>
</comment>
<dbReference type="InterPro" id="IPR002719">
    <property type="entry name" value="RB_B"/>
</dbReference>
<dbReference type="KEGG" id="dhe:111602833"/>
<dbReference type="RefSeq" id="XP_023175914.1">
    <property type="nucleotide sequence ID" value="XM_023320146.2"/>
</dbReference>
<dbReference type="GO" id="GO:0000977">
    <property type="term" value="F:RNA polymerase II transcription regulatory region sequence-specific DNA binding"/>
    <property type="evidence" value="ECO:0007669"/>
    <property type="project" value="TreeGrafter"/>
</dbReference>
<keyword evidence="6" id="KW-0539">Nucleus</keyword>
<dbReference type="InterPro" id="IPR002720">
    <property type="entry name" value="RB_A"/>
</dbReference>
<keyword evidence="7" id="KW-0131">Cell cycle</keyword>
<dbReference type="GO" id="GO:0005667">
    <property type="term" value="C:transcription regulator complex"/>
    <property type="evidence" value="ECO:0007669"/>
    <property type="project" value="TreeGrafter"/>
</dbReference>
<organism evidence="11 12">
    <name type="scientific">Drosophila hydei</name>
    <name type="common">Fruit fly</name>
    <dbReference type="NCBI Taxonomy" id="7224"/>
    <lineage>
        <taxon>Eukaryota</taxon>
        <taxon>Metazoa</taxon>
        <taxon>Ecdysozoa</taxon>
        <taxon>Arthropoda</taxon>
        <taxon>Hexapoda</taxon>
        <taxon>Insecta</taxon>
        <taxon>Pterygota</taxon>
        <taxon>Neoptera</taxon>
        <taxon>Endopterygota</taxon>
        <taxon>Diptera</taxon>
        <taxon>Brachycera</taxon>
        <taxon>Muscomorpha</taxon>
        <taxon>Ephydroidea</taxon>
        <taxon>Drosophilidae</taxon>
        <taxon>Drosophila</taxon>
    </lineage>
</organism>
<dbReference type="GO" id="GO:0006357">
    <property type="term" value="P:regulation of transcription by RNA polymerase II"/>
    <property type="evidence" value="ECO:0007669"/>
    <property type="project" value="InterPro"/>
</dbReference>
<evidence type="ECO:0000259" key="8">
    <source>
        <dbReference type="SMART" id="SM00385"/>
    </source>
</evidence>
<feature type="domain" description="Retinoblastoma-associated protein N-terminal" evidence="9">
    <location>
        <begin position="82"/>
        <end position="221"/>
    </location>
</feature>
<evidence type="ECO:0000256" key="2">
    <source>
        <dbReference type="ARBA" id="ARBA00009475"/>
    </source>
</evidence>
<keyword evidence="11" id="KW-1185">Reference proteome</keyword>
<evidence type="ECO:0000259" key="10">
    <source>
        <dbReference type="SMART" id="SM01368"/>
    </source>
</evidence>
<dbReference type="Pfam" id="PF01858">
    <property type="entry name" value="RB_A"/>
    <property type="match status" value="1"/>
</dbReference>
<dbReference type="OrthoDB" id="844594at2759"/>
<evidence type="ECO:0000256" key="1">
    <source>
        <dbReference type="ARBA" id="ARBA00004123"/>
    </source>
</evidence>
<proteinExistence type="inferred from homology"/>
<dbReference type="SUPFAM" id="SSF47954">
    <property type="entry name" value="Cyclin-like"/>
    <property type="match status" value="2"/>
</dbReference>
<dbReference type="Pfam" id="PF11934">
    <property type="entry name" value="DUF3452"/>
    <property type="match status" value="1"/>
</dbReference>
<evidence type="ECO:0000256" key="5">
    <source>
        <dbReference type="ARBA" id="ARBA00023163"/>
    </source>
</evidence>
<dbReference type="SMART" id="SM01368">
    <property type="entry name" value="RB_A"/>
    <property type="match status" value="1"/>
</dbReference>
<evidence type="ECO:0000313" key="12">
    <source>
        <dbReference type="RefSeq" id="XP_023175914.1"/>
    </source>
</evidence>
<dbReference type="Gene3D" id="1.10.472.10">
    <property type="entry name" value="Cyclin-like"/>
    <property type="match status" value="3"/>
</dbReference>
<evidence type="ECO:0000256" key="6">
    <source>
        <dbReference type="ARBA" id="ARBA00023242"/>
    </source>
</evidence>
<dbReference type="GO" id="GO:0000785">
    <property type="term" value="C:chromatin"/>
    <property type="evidence" value="ECO:0007669"/>
    <property type="project" value="TreeGrafter"/>
</dbReference>
<evidence type="ECO:0000256" key="4">
    <source>
        <dbReference type="ARBA" id="ARBA00023015"/>
    </source>
</evidence>
<protein>
    <submittedName>
        <fullName evidence="12">Retinoblastoma family protein</fullName>
    </submittedName>
</protein>
<dbReference type="InterPro" id="IPR036915">
    <property type="entry name" value="Cyclin-like_sf"/>
</dbReference>
<dbReference type="SMART" id="SM01367">
    <property type="entry name" value="DUF3452"/>
    <property type="match status" value="1"/>
</dbReference>
<feature type="domain" description="Retinoblastoma-associated protein A-box" evidence="10">
    <location>
        <begin position="374"/>
        <end position="557"/>
    </location>
</feature>
<keyword evidence="4" id="KW-0805">Transcription regulation</keyword>
<dbReference type="GO" id="GO:2000134">
    <property type="term" value="P:negative regulation of G1/S transition of mitotic cell cycle"/>
    <property type="evidence" value="ECO:0007669"/>
    <property type="project" value="TreeGrafter"/>
</dbReference>
<accession>A0A6J1M4G2</accession>
<name>A0A6J1M4G2_DROHY</name>
<dbReference type="InterPro" id="IPR028309">
    <property type="entry name" value="RB_fam"/>
</dbReference>
<dbReference type="AlphaFoldDB" id="A0A6J1M4G2"/>
<dbReference type="PANTHER" id="PTHR13742">
    <property type="entry name" value="RETINOBLASTOMA-ASSOCIATED PROTEIN RB -RELATED"/>
    <property type="match status" value="1"/>
</dbReference>
<evidence type="ECO:0000313" key="11">
    <source>
        <dbReference type="Proteomes" id="UP000504633"/>
    </source>
</evidence>
<dbReference type="Proteomes" id="UP000504633">
    <property type="component" value="Unplaced"/>
</dbReference>
<keyword evidence="3" id="KW-0678">Repressor</keyword>
<dbReference type="InterPro" id="IPR013763">
    <property type="entry name" value="Cyclin-like_dom"/>
</dbReference>
<reference evidence="12" key="1">
    <citation type="submission" date="2025-08" db="UniProtKB">
        <authorList>
            <consortium name="RefSeq"/>
        </authorList>
    </citation>
    <scope>IDENTIFICATION</scope>
    <source>
        <strain evidence="12">15085-1641.00</strain>
        <tissue evidence="12">Whole body</tissue>
    </source>
</reference>
<dbReference type="PANTHER" id="PTHR13742:SF17">
    <property type="entry name" value="RE32990P-RELATED"/>
    <property type="match status" value="1"/>
</dbReference>
<evidence type="ECO:0000259" key="9">
    <source>
        <dbReference type="SMART" id="SM01367"/>
    </source>
</evidence>
<dbReference type="SMART" id="SM00385">
    <property type="entry name" value="CYCLIN"/>
    <property type="match status" value="1"/>
</dbReference>
<sequence length="803" mass="93216">MSNDVQEQEVGAEVVTSAGATIDEYLETMRLKFENLCRDLNMDLETESKAFKILKEVLKHYSLEGEILHWFCCALFVACRQSTTPTVGGQNAVVMGNCVPLNNLLRSCQMSIYEFKKKIKLWCDMANMPQTFVLQMEELERKFSITFTIYKKYRDISDQIYSCPPNEKKHSKYSTKCSYIKLDDICWRLFLCAKNQKPTTTLDLVTSYNLMMCCIDLIYANVLAEKRTDLINPKFEGLPPNWNSPDFDETQARNHCILAYFCEMADEAKEMKAGVFRKIMDSFFQTNIVVGNEHTLLDLISNKNYERNLKSLNISYEQYVLSVGELDERILGAYQQDSSEHSNLNEQALRQPVTPLTRKQDLPAQPVMSEQKFEPVANATNNVKELSTAVSHITEPTDFVKQAGEPAIAKMLKIIKEMEEQFLAKFPMRSETHNRFQLAKSLYFYLFDHILRAEIKTKPHIVQKISLDIFNMTLMACCTELVLEAYNTELKFPWILECFSINAFQFHKIIEIVVRHGSHGTHEGCLTRSLVKHLNSIEETCLERLTWTRNSPIWDMIDNASKPLPTWSDVTADKAAGQLQIFLRKVFLLGWLRISKLCSELNLDEKKPDKIWTIFEHSITHKTHLMKDRHLDQIIMCAIYIYIRVTKMEEPKFSDIMRAYRNQPQAVNSVYREVLISVNEHGEYVLKDIIHFYNYTYVPEMKKFCINYLDKSEDNVNLLMSPHPTERTMVPKKLTHNHSLYVTQMSKNEMQQSPGQVVYVIRSSPAKRLDLMNKIVLGSGKRVLDFADTTVNPIDQKRQRLEQ</sequence>
<dbReference type="InterPro" id="IPR024599">
    <property type="entry name" value="RB_N"/>
</dbReference>
<dbReference type="GO" id="GO:0030154">
    <property type="term" value="P:cell differentiation"/>
    <property type="evidence" value="ECO:0007669"/>
    <property type="project" value="TreeGrafter"/>
</dbReference>